<dbReference type="GO" id="GO:0070403">
    <property type="term" value="F:NAD+ binding"/>
    <property type="evidence" value="ECO:0007669"/>
    <property type="project" value="InterPro"/>
</dbReference>
<accession>A0A9X3NDU2</accession>
<feature type="domain" description="NAD-dependent epimerase/dehydratase" evidence="5">
    <location>
        <begin position="9"/>
        <end position="246"/>
    </location>
</feature>
<reference evidence="6" key="1">
    <citation type="submission" date="2022-10" db="EMBL/GenBank/DDBJ databases">
        <title>The WGS of Solirubrobacter phytolaccae KCTC 29190.</title>
        <authorList>
            <person name="Jiang Z."/>
        </authorList>
    </citation>
    <scope>NUCLEOTIDE SEQUENCE</scope>
    <source>
        <strain evidence="6">KCTC 29190</strain>
    </source>
</reference>
<evidence type="ECO:0000313" key="7">
    <source>
        <dbReference type="Proteomes" id="UP001147653"/>
    </source>
</evidence>
<dbReference type="InterPro" id="IPR036291">
    <property type="entry name" value="NAD(P)-bd_dom_sf"/>
</dbReference>
<dbReference type="SUPFAM" id="SSF51735">
    <property type="entry name" value="NAD(P)-binding Rossmann-fold domains"/>
    <property type="match status" value="1"/>
</dbReference>
<evidence type="ECO:0000256" key="4">
    <source>
        <dbReference type="ARBA" id="ARBA00023239"/>
    </source>
</evidence>
<dbReference type="EMBL" id="JAPDDP010000011">
    <property type="protein sequence ID" value="MDA0180327.1"/>
    <property type="molecule type" value="Genomic_DNA"/>
</dbReference>
<name>A0A9X3NDU2_9ACTN</name>
<keyword evidence="4" id="KW-0456">Lyase</keyword>
<keyword evidence="7" id="KW-1185">Reference proteome</keyword>
<dbReference type="RefSeq" id="WP_270024635.1">
    <property type="nucleotide sequence ID" value="NZ_JAPDDP010000011.1"/>
</dbReference>
<dbReference type="GO" id="GO:0042732">
    <property type="term" value="P:D-xylose metabolic process"/>
    <property type="evidence" value="ECO:0007669"/>
    <property type="project" value="InterPro"/>
</dbReference>
<dbReference type="AlphaFoldDB" id="A0A9X3NDU2"/>
<organism evidence="6 7">
    <name type="scientific">Solirubrobacter phytolaccae</name>
    <dbReference type="NCBI Taxonomy" id="1404360"/>
    <lineage>
        <taxon>Bacteria</taxon>
        <taxon>Bacillati</taxon>
        <taxon>Actinomycetota</taxon>
        <taxon>Thermoleophilia</taxon>
        <taxon>Solirubrobacterales</taxon>
        <taxon>Solirubrobacteraceae</taxon>
        <taxon>Solirubrobacter</taxon>
    </lineage>
</organism>
<evidence type="ECO:0000259" key="5">
    <source>
        <dbReference type="Pfam" id="PF01370"/>
    </source>
</evidence>
<dbReference type="PANTHER" id="PTHR43078">
    <property type="entry name" value="UDP-GLUCURONIC ACID DECARBOXYLASE-RELATED"/>
    <property type="match status" value="1"/>
</dbReference>
<keyword evidence="2" id="KW-0210">Decarboxylase</keyword>
<dbReference type="PRINTS" id="PR01713">
    <property type="entry name" value="NUCEPIMERASE"/>
</dbReference>
<dbReference type="GO" id="GO:0005737">
    <property type="term" value="C:cytoplasm"/>
    <property type="evidence" value="ECO:0007669"/>
    <property type="project" value="TreeGrafter"/>
</dbReference>
<gene>
    <name evidence="6" type="ORF">OJ997_08470</name>
</gene>
<dbReference type="InterPro" id="IPR001509">
    <property type="entry name" value="Epimerase_deHydtase"/>
</dbReference>
<sequence length="330" mass="36186">MNLPDIVGITGAAGFVGANLVERLLDEGCKVIGIDDFSMSGPENLRGILGRPGFELLEYDCRDTARMRKDFAEVGGIMHLAACKIPRFGGALNTMQVNVGGSESAFEVALDLDVPVVFTSTSDVYGNAATPFREDGEIVLGPPTSRRWSYAASKYYDEHLALRMHEENGLQVSILRLFNAYGVRNHPSWWGGPLSVFLEDLLDGKEMEIHGDGQQVRSFTYVSDTVDGFVRALATPEAVGEVINIANEEPVKIIDLAQTVQTAMGIEGDLRAKIVSYESMGGNYQDVKIRVPSTEKAERILGHKAQVKLEEGLEKTIAWHRELRELKVAA</sequence>
<dbReference type="InterPro" id="IPR044516">
    <property type="entry name" value="UXS-like"/>
</dbReference>
<protein>
    <submittedName>
        <fullName evidence="6">NAD-dependent epimerase/dehydratase family protein</fullName>
    </submittedName>
</protein>
<dbReference type="Proteomes" id="UP001147653">
    <property type="component" value="Unassembled WGS sequence"/>
</dbReference>
<proteinExistence type="predicted"/>
<evidence type="ECO:0000256" key="1">
    <source>
        <dbReference type="ARBA" id="ARBA00001911"/>
    </source>
</evidence>
<dbReference type="Gene3D" id="3.40.50.720">
    <property type="entry name" value="NAD(P)-binding Rossmann-like Domain"/>
    <property type="match status" value="1"/>
</dbReference>
<dbReference type="Pfam" id="PF01370">
    <property type="entry name" value="Epimerase"/>
    <property type="match status" value="1"/>
</dbReference>
<evidence type="ECO:0000256" key="2">
    <source>
        <dbReference type="ARBA" id="ARBA00022793"/>
    </source>
</evidence>
<keyword evidence="3" id="KW-0520">NAD</keyword>
<evidence type="ECO:0000313" key="6">
    <source>
        <dbReference type="EMBL" id="MDA0180327.1"/>
    </source>
</evidence>
<evidence type="ECO:0000256" key="3">
    <source>
        <dbReference type="ARBA" id="ARBA00023027"/>
    </source>
</evidence>
<dbReference type="GO" id="GO:0048040">
    <property type="term" value="F:UDP-glucuronate decarboxylase activity"/>
    <property type="evidence" value="ECO:0007669"/>
    <property type="project" value="TreeGrafter"/>
</dbReference>
<dbReference type="PANTHER" id="PTHR43078:SF6">
    <property type="entry name" value="UDP-GLUCURONIC ACID DECARBOXYLASE 1"/>
    <property type="match status" value="1"/>
</dbReference>
<comment type="caution">
    <text evidence="6">The sequence shown here is derived from an EMBL/GenBank/DDBJ whole genome shotgun (WGS) entry which is preliminary data.</text>
</comment>
<comment type="cofactor">
    <cofactor evidence="1">
        <name>NAD(+)</name>
        <dbReference type="ChEBI" id="CHEBI:57540"/>
    </cofactor>
</comment>